<organism evidence="8 9">
    <name type="scientific">Bacillus timonensis</name>
    <dbReference type="NCBI Taxonomy" id="1033734"/>
    <lineage>
        <taxon>Bacteria</taxon>
        <taxon>Bacillati</taxon>
        <taxon>Bacillota</taxon>
        <taxon>Bacilli</taxon>
        <taxon>Bacillales</taxon>
        <taxon>Bacillaceae</taxon>
        <taxon>Bacillus</taxon>
    </lineage>
</organism>
<evidence type="ECO:0000313" key="9">
    <source>
        <dbReference type="Proteomes" id="UP000306477"/>
    </source>
</evidence>
<comment type="caution">
    <text evidence="8">The sequence shown here is derived from an EMBL/GenBank/DDBJ whole genome shotgun (WGS) entry which is preliminary data.</text>
</comment>
<evidence type="ECO:0000259" key="6">
    <source>
        <dbReference type="Pfam" id="PF04542"/>
    </source>
</evidence>
<reference evidence="8 9" key="1">
    <citation type="journal article" date="2019" name="Indoor Air">
        <title>Impacts of indoor surface finishes on bacterial viability.</title>
        <authorList>
            <person name="Hu J."/>
            <person name="Maamar S.B."/>
            <person name="Glawe A.J."/>
            <person name="Gottel N."/>
            <person name="Gilbert J.A."/>
            <person name="Hartmann E.M."/>
        </authorList>
    </citation>
    <scope>NUCLEOTIDE SEQUENCE [LARGE SCALE GENOMIC DNA]</scope>
    <source>
        <strain evidence="8 9">AF060A6</strain>
    </source>
</reference>
<dbReference type="InterPro" id="IPR013325">
    <property type="entry name" value="RNA_pol_sigma_r2"/>
</dbReference>
<protein>
    <submittedName>
        <fullName evidence="8">RNA polymerase sigma factor</fullName>
    </submittedName>
</protein>
<dbReference type="Pfam" id="PF08281">
    <property type="entry name" value="Sigma70_r4_2"/>
    <property type="match status" value="1"/>
</dbReference>
<dbReference type="PANTHER" id="PTHR43133">
    <property type="entry name" value="RNA POLYMERASE ECF-TYPE SIGMA FACTO"/>
    <property type="match status" value="1"/>
</dbReference>
<keyword evidence="9" id="KW-1185">Reference proteome</keyword>
<dbReference type="RefSeq" id="WP_136381379.1">
    <property type="nucleotide sequence ID" value="NZ_SLUB01000056.1"/>
</dbReference>
<dbReference type="NCBIfam" id="TIGR02937">
    <property type="entry name" value="sigma70-ECF"/>
    <property type="match status" value="1"/>
</dbReference>
<evidence type="ECO:0000259" key="7">
    <source>
        <dbReference type="Pfam" id="PF08281"/>
    </source>
</evidence>
<dbReference type="EMBL" id="SLUB01000056">
    <property type="protein sequence ID" value="THE10026.1"/>
    <property type="molecule type" value="Genomic_DNA"/>
</dbReference>
<keyword evidence="5" id="KW-0804">Transcription</keyword>
<dbReference type="PANTHER" id="PTHR43133:SF8">
    <property type="entry name" value="RNA POLYMERASE SIGMA FACTOR HI_1459-RELATED"/>
    <property type="match status" value="1"/>
</dbReference>
<evidence type="ECO:0000256" key="2">
    <source>
        <dbReference type="ARBA" id="ARBA00023015"/>
    </source>
</evidence>
<dbReference type="Pfam" id="PF04542">
    <property type="entry name" value="Sigma70_r2"/>
    <property type="match status" value="1"/>
</dbReference>
<dbReference type="InterPro" id="IPR014284">
    <property type="entry name" value="RNA_pol_sigma-70_dom"/>
</dbReference>
<dbReference type="InterPro" id="IPR013324">
    <property type="entry name" value="RNA_pol_sigma_r3/r4-like"/>
</dbReference>
<proteinExistence type="inferred from homology"/>
<dbReference type="Gene3D" id="1.10.10.10">
    <property type="entry name" value="Winged helix-like DNA-binding domain superfamily/Winged helix DNA-binding domain"/>
    <property type="match status" value="1"/>
</dbReference>
<dbReference type="InterPro" id="IPR013249">
    <property type="entry name" value="RNA_pol_sigma70_r4_t2"/>
</dbReference>
<dbReference type="AlphaFoldDB" id="A0A4S3PLS4"/>
<evidence type="ECO:0000256" key="3">
    <source>
        <dbReference type="ARBA" id="ARBA00023082"/>
    </source>
</evidence>
<dbReference type="InterPro" id="IPR007627">
    <property type="entry name" value="RNA_pol_sigma70_r2"/>
</dbReference>
<dbReference type="GO" id="GO:0003677">
    <property type="term" value="F:DNA binding"/>
    <property type="evidence" value="ECO:0007669"/>
    <property type="project" value="UniProtKB-KW"/>
</dbReference>
<dbReference type="InterPro" id="IPR039425">
    <property type="entry name" value="RNA_pol_sigma-70-like"/>
</dbReference>
<accession>A0A4S3PLS4</accession>
<evidence type="ECO:0000256" key="5">
    <source>
        <dbReference type="ARBA" id="ARBA00023163"/>
    </source>
</evidence>
<dbReference type="SUPFAM" id="SSF88659">
    <property type="entry name" value="Sigma3 and sigma4 domains of RNA polymerase sigma factors"/>
    <property type="match status" value="1"/>
</dbReference>
<keyword evidence="3" id="KW-0731">Sigma factor</keyword>
<sequence>MTQVSQIEKWFYEYGDDVYSFLIYYTGSIDVDDYVQEVFLKAIRSFPTFEERSNPKTWLLAIARNLVIDKNRRKGLIKFQAFDLFGNRHIQTDPSNPERTLLLDEVLSDIHDTIIRLKQSYKDVLVSRLILELSVEETASVLGWSTKKVSLTYHRAIKALQKNLNSINEGEEKDYEEYLPK</sequence>
<name>A0A4S3PLS4_9BACI</name>
<dbReference type="Proteomes" id="UP000306477">
    <property type="component" value="Unassembled WGS sequence"/>
</dbReference>
<dbReference type="InterPro" id="IPR036388">
    <property type="entry name" value="WH-like_DNA-bd_sf"/>
</dbReference>
<keyword evidence="4" id="KW-0238">DNA-binding</keyword>
<evidence type="ECO:0000313" key="8">
    <source>
        <dbReference type="EMBL" id="THE10026.1"/>
    </source>
</evidence>
<dbReference type="GO" id="GO:0006352">
    <property type="term" value="P:DNA-templated transcription initiation"/>
    <property type="evidence" value="ECO:0007669"/>
    <property type="project" value="InterPro"/>
</dbReference>
<evidence type="ECO:0000256" key="1">
    <source>
        <dbReference type="ARBA" id="ARBA00010641"/>
    </source>
</evidence>
<gene>
    <name evidence="8" type="ORF">E1I69_20295</name>
</gene>
<feature type="domain" description="RNA polymerase sigma factor 70 region 4 type 2" evidence="7">
    <location>
        <begin position="109"/>
        <end position="160"/>
    </location>
</feature>
<evidence type="ECO:0000256" key="4">
    <source>
        <dbReference type="ARBA" id="ARBA00023125"/>
    </source>
</evidence>
<comment type="similarity">
    <text evidence="1">Belongs to the sigma-70 factor family. ECF subfamily.</text>
</comment>
<dbReference type="SUPFAM" id="SSF88946">
    <property type="entry name" value="Sigma2 domain of RNA polymerase sigma factors"/>
    <property type="match status" value="1"/>
</dbReference>
<dbReference type="OrthoDB" id="2470088at2"/>
<dbReference type="Gene3D" id="1.10.1740.10">
    <property type="match status" value="1"/>
</dbReference>
<feature type="domain" description="RNA polymerase sigma-70 region 2" evidence="6">
    <location>
        <begin position="13"/>
        <end position="75"/>
    </location>
</feature>
<dbReference type="GO" id="GO:0016987">
    <property type="term" value="F:sigma factor activity"/>
    <property type="evidence" value="ECO:0007669"/>
    <property type="project" value="UniProtKB-KW"/>
</dbReference>
<keyword evidence="2" id="KW-0805">Transcription regulation</keyword>